<dbReference type="EMBL" id="JAHVJA010000015">
    <property type="protein sequence ID" value="MBY6141888.1"/>
    <property type="molecule type" value="Genomic_DNA"/>
</dbReference>
<reference evidence="1 2" key="1">
    <citation type="submission" date="2021-06" db="EMBL/GenBank/DDBJ databases">
        <title>50 bacteria genomes isolated from Dapeng, Shenzhen, China.</title>
        <authorList>
            <person name="Zheng W."/>
            <person name="Yu S."/>
            <person name="Huang Y."/>
        </authorList>
    </citation>
    <scope>NUCLEOTIDE SEQUENCE [LARGE SCALE GENOMIC DNA]</scope>
    <source>
        <strain evidence="1 2">DP1N14-2</strain>
    </source>
</reference>
<dbReference type="Proteomes" id="UP000766629">
    <property type="component" value="Unassembled WGS sequence"/>
</dbReference>
<protein>
    <submittedName>
        <fullName evidence="1">Uncharacterized protein</fullName>
    </submittedName>
</protein>
<name>A0ABS7NL32_9RHOB</name>
<accession>A0ABS7NL32</accession>
<gene>
    <name evidence="1" type="ORF">KUV26_20830</name>
</gene>
<evidence type="ECO:0000313" key="2">
    <source>
        <dbReference type="Proteomes" id="UP000766629"/>
    </source>
</evidence>
<sequence length="64" mass="6938">MSAEGWQRFWGRGGGVAQIHQKDEFALFRLKAGDSFEHCVTNVCDLVHCGYAAPDLAGRAAGDL</sequence>
<dbReference type="RefSeq" id="WP_222509836.1">
    <property type="nucleotide sequence ID" value="NZ_JAHVJA010000015.1"/>
</dbReference>
<comment type="caution">
    <text evidence="1">The sequence shown here is derived from an EMBL/GenBank/DDBJ whole genome shotgun (WGS) entry which is preliminary data.</text>
</comment>
<organism evidence="1 2">
    <name type="scientific">Leisingera daeponensis</name>
    <dbReference type="NCBI Taxonomy" id="405746"/>
    <lineage>
        <taxon>Bacteria</taxon>
        <taxon>Pseudomonadati</taxon>
        <taxon>Pseudomonadota</taxon>
        <taxon>Alphaproteobacteria</taxon>
        <taxon>Rhodobacterales</taxon>
        <taxon>Roseobacteraceae</taxon>
        <taxon>Leisingera</taxon>
    </lineage>
</organism>
<evidence type="ECO:0000313" key="1">
    <source>
        <dbReference type="EMBL" id="MBY6141888.1"/>
    </source>
</evidence>
<keyword evidence="2" id="KW-1185">Reference proteome</keyword>
<proteinExistence type="predicted"/>